<protein>
    <submittedName>
        <fullName evidence="1">Uncharacterized protein</fullName>
    </submittedName>
</protein>
<name>A0A644Z2A2_9ZZZZ</name>
<gene>
    <name evidence="1" type="ORF">SDC9_80733</name>
</gene>
<comment type="caution">
    <text evidence="1">The sequence shown here is derived from an EMBL/GenBank/DDBJ whole genome shotgun (WGS) entry which is preliminary data.</text>
</comment>
<proteinExistence type="predicted"/>
<accession>A0A644Z2A2</accession>
<dbReference type="EMBL" id="VSSQ01006886">
    <property type="protein sequence ID" value="MPM34151.1"/>
    <property type="molecule type" value="Genomic_DNA"/>
</dbReference>
<evidence type="ECO:0000313" key="1">
    <source>
        <dbReference type="EMBL" id="MPM34151.1"/>
    </source>
</evidence>
<sequence>MADAVFEFFPDNFLFGLAQLLHDRLFGGLRGDAAEVARRHFPVDDVADFGFGKAFLSPRQNQLVVVGQPVDHFKLGPGADVAGFGIDLDREVAGRMNAFLGCGKNGGFERADQLFAIDAAFLLDIFQNGQKFAVHTPDSPVLQTVDGLPAEQ</sequence>
<organism evidence="1">
    <name type="scientific">bioreactor metagenome</name>
    <dbReference type="NCBI Taxonomy" id="1076179"/>
    <lineage>
        <taxon>unclassified sequences</taxon>
        <taxon>metagenomes</taxon>
        <taxon>ecological metagenomes</taxon>
    </lineage>
</organism>
<reference evidence="1" key="1">
    <citation type="submission" date="2019-08" db="EMBL/GenBank/DDBJ databases">
        <authorList>
            <person name="Kucharzyk K."/>
            <person name="Murdoch R.W."/>
            <person name="Higgins S."/>
            <person name="Loffler F."/>
        </authorList>
    </citation>
    <scope>NUCLEOTIDE SEQUENCE</scope>
</reference>
<dbReference type="AlphaFoldDB" id="A0A644Z2A2"/>